<dbReference type="PROSITE" id="PS01124">
    <property type="entry name" value="HTH_ARAC_FAMILY_2"/>
    <property type="match status" value="1"/>
</dbReference>
<organism evidence="6 7">
    <name type="scientific">Dietzia psychralcaliphila</name>
    <dbReference type="NCBI Taxonomy" id="139021"/>
    <lineage>
        <taxon>Bacteria</taxon>
        <taxon>Bacillati</taxon>
        <taxon>Actinomycetota</taxon>
        <taxon>Actinomycetes</taxon>
        <taxon>Mycobacteriales</taxon>
        <taxon>Dietziaceae</taxon>
        <taxon>Dietzia</taxon>
    </lineage>
</organism>
<keyword evidence="1" id="KW-0805">Transcription regulation</keyword>
<evidence type="ECO:0000256" key="1">
    <source>
        <dbReference type="ARBA" id="ARBA00023015"/>
    </source>
</evidence>
<evidence type="ECO:0000256" key="3">
    <source>
        <dbReference type="ARBA" id="ARBA00023163"/>
    </source>
</evidence>
<evidence type="ECO:0000313" key="7">
    <source>
        <dbReference type="Proteomes" id="UP000244903"/>
    </source>
</evidence>
<dbReference type="EMBL" id="CP015453">
    <property type="protein sequence ID" value="AWH97025.1"/>
    <property type="molecule type" value="Genomic_DNA"/>
</dbReference>
<evidence type="ECO:0000256" key="4">
    <source>
        <dbReference type="SAM" id="MobiDB-lite"/>
    </source>
</evidence>
<sequence>MEVEVDGTRWSLTTASSPPLDLGAAVAHTGGMPPTEPGEGPGGELGQESGITFLRRTPALPGVAAVYGYAGVEAGSRSRRPPHRGVPSTLLTVVVAVDAPLLCSATLEEWADHRGETHAVCLGGFHLQPVYLQRPDAQEGVQVAVHPLAARRLLGLPASALTELTQEGGGVLGPSMRRLHERVVSSPPAERPLLVEEALSALASRHERRQGPRREVVGAWRLLERSGGRMRVTDTASAVGLTSRHLSSLMKAELGIGTKELADLMRFESAHSELVERARRGAAPRLADLAHTHGYADHAHLDRAYRRFAGTSPTEWLAEEFRNIQAGGHAPARDSSP</sequence>
<proteinExistence type="predicted"/>
<dbReference type="SMART" id="SM00342">
    <property type="entry name" value="HTH_ARAC"/>
    <property type="match status" value="1"/>
</dbReference>
<evidence type="ECO:0000313" key="6">
    <source>
        <dbReference type="EMBL" id="AWH97025.1"/>
    </source>
</evidence>
<reference evidence="6 7" key="1">
    <citation type="submission" date="2016-04" db="EMBL/GenBank/DDBJ databases">
        <title>Complete genome sequence of the haloalkaliphilic hydrocarbon-degrading bacterium Dietzia psychralcaliphila ILA-1T, isolated from a drain of a fish product-processing plant.</title>
        <authorList>
            <person name="Zhao J."/>
            <person name="Hu B."/>
            <person name="Geng S."/>
            <person name="Nie Y."/>
            <person name="Tang Y."/>
        </authorList>
    </citation>
    <scope>NUCLEOTIDE SEQUENCE [LARGE SCALE GENOMIC DNA]</scope>
    <source>
        <strain evidence="6 7">ILA-1</strain>
    </source>
</reference>
<dbReference type="KEGG" id="dpc:A6048_17690"/>
<feature type="region of interest" description="Disordered" evidence="4">
    <location>
        <begin position="1"/>
        <end position="48"/>
    </location>
</feature>
<keyword evidence="7" id="KW-1185">Reference proteome</keyword>
<feature type="domain" description="HTH araC/xylS-type" evidence="5">
    <location>
        <begin position="223"/>
        <end position="319"/>
    </location>
</feature>
<dbReference type="AlphaFoldDB" id="A0AAD0JSE0"/>
<dbReference type="GO" id="GO:0043565">
    <property type="term" value="F:sequence-specific DNA binding"/>
    <property type="evidence" value="ECO:0007669"/>
    <property type="project" value="InterPro"/>
</dbReference>
<protein>
    <recommendedName>
        <fullName evidence="5">HTH araC/xylS-type domain-containing protein</fullName>
    </recommendedName>
</protein>
<dbReference type="PANTHER" id="PTHR46796:SF15">
    <property type="entry name" value="BLL1074 PROTEIN"/>
    <property type="match status" value="1"/>
</dbReference>
<keyword evidence="3" id="KW-0804">Transcription</keyword>
<keyword evidence="2" id="KW-0238">DNA-binding</keyword>
<dbReference type="InterPro" id="IPR018060">
    <property type="entry name" value="HTH_AraC"/>
</dbReference>
<evidence type="ECO:0000256" key="2">
    <source>
        <dbReference type="ARBA" id="ARBA00023125"/>
    </source>
</evidence>
<dbReference type="PANTHER" id="PTHR46796">
    <property type="entry name" value="HTH-TYPE TRANSCRIPTIONAL ACTIVATOR RHAS-RELATED"/>
    <property type="match status" value="1"/>
</dbReference>
<dbReference type="InterPro" id="IPR050204">
    <property type="entry name" value="AraC_XylS_family_regulators"/>
</dbReference>
<dbReference type="GO" id="GO:0003700">
    <property type="term" value="F:DNA-binding transcription factor activity"/>
    <property type="evidence" value="ECO:0007669"/>
    <property type="project" value="InterPro"/>
</dbReference>
<evidence type="ECO:0000259" key="5">
    <source>
        <dbReference type="PROSITE" id="PS01124"/>
    </source>
</evidence>
<gene>
    <name evidence="6" type="ORF">A6048_17690</name>
</gene>
<dbReference type="Proteomes" id="UP000244903">
    <property type="component" value="Chromosome"/>
</dbReference>
<accession>A0AAD0JSE0</accession>
<dbReference type="Gene3D" id="1.10.10.60">
    <property type="entry name" value="Homeodomain-like"/>
    <property type="match status" value="1"/>
</dbReference>
<name>A0AAD0JSE0_9ACTN</name>
<dbReference type="Pfam" id="PF12833">
    <property type="entry name" value="HTH_18"/>
    <property type="match status" value="1"/>
</dbReference>